<proteinExistence type="predicted"/>
<dbReference type="Proteomes" id="UP000304951">
    <property type="component" value="Unassembled WGS sequence"/>
</dbReference>
<gene>
    <name evidence="1" type="ORF">D6D28_10618</name>
</gene>
<evidence type="ECO:0000313" key="1">
    <source>
        <dbReference type="EMBL" id="THV63512.1"/>
    </source>
</evidence>
<evidence type="ECO:0000313" key="2">
    <source>
        <dbReference type="Proteomes" id="UP000304951"/>
    </source>
</evidence>
<organism evidence="1 2">
    <name type="scientific">Aureobasidium pullulans</name>
    <name type="common">Black yeast</name>
    <name type="synonym">Pullularia pullulans</name>
    <dbReference type="NCBI Taxonomy" id="5580"/>
    <lineage>
        <taxon>Eukaryota</taxon>
        <taxon>Fungi</taxon>
        <taxon>Dikarya</taxon>
        <taxon>Ascomycota</taxon>
        <taxon>Pezizomycotina</taxon>
        <taxon>Dothideomycetes</taxon>
        <taxon>Dothideomycetidae</taxon>
        <taxon>Dothideales</taxon>
        <taxon>Saccotheciaceae</taxon>
        <taxon>Aureobasidium</taxon>
    </lineage>
</organism>
<dbReference type="EMBL" id="QZAF01001207">
    <property type="protein sequence ID" value="THV63512.1"/>
    <property type="molecule type" value="Genomic_DNA"/>
</dbReference>
<protein>
    <submittedName>
        <fullName evidence="1">Uncharacterized protein</fullName>
    </submittedName>
</protein>
<accession>A0A4S8WFT0</accession>
<sequence length="335" mass="38390">MRENQKTHPPVGQVTEKKFVDFSFNSDDGLGALSRFPKEIRNIIYGFVVPLVTASTQDEDDPTIDDGLVRALMAFPLLETSKQLCVEFLEIYIRSIKLEETTRLDYSSSRLTDHSLEALLAYVGMRIHAIPHPTQLGFRIAPPFFNMWVYTAELKDDVAHLLPRQVKRLWTFHEKYGVTSDKLYIKMTYSEPAELIASLASTSMTIRSSTLTHLFHTNYWLHKFDIITAKISISNRSASTQAMNDMVSSAGAQINEYRVSKMRDLQRNCTPAESILLESVLNDEVAPFWDQRCVPRLVRLHATVIDTATELWVAMEEQYNVHHLFDLAESWLDLD</sequence>
<reference evidence="1 2" key="1">
    <citation type="submission" date="2018-10" db="EMBL/GenBank/DDBJ databases">
        <title>Fifty Aureobasidium pullulans genomes reveal a recombining polyextremotolerant generalist.</title>
        <authorList>
            <person name="Gostincar C."/>
            <person name="Turk M."/>
            <person name="Zajc J."/>
            <person name="Gunde-Cimerman N."/>
        </authorList>
    </citation>
    <scope>NUCLEOTIDE SEQUENCE [LARGE SCALE GENOMIC DNA]</scope>
    <source>
        <strain evidence="1 2">EXF-11900</strain>
    </source>
</reference>
<comment type="caution">
    <text evidence="1">The sequence shown here is derived from an EMBL/GenBank/DDBJ whole genome shotgun (WGS) entry which is preliminary data.</text>
</comment>
<dbReference type="AlphaFoldDB" id="A0A4S8WFT0"/>
<name>A0A4S8WFT0_AURPU</name>